<dbReference type="Proteomes" id="UP000298327">
    <property type="component" value="Unassembled WGS sequence"/>
</dbReference>
<reference evidence="2 3" key="1">
    <citation type="submission" date="2019-02" db="EMBL/GenBank/DDBJ databases">
        <title>Genome sequencing of the rare red list fungi Dentipellis fragilis.</title>
        <authorList>
            <person name="Buettner E."/>
            <person name="Kellner H."/>
        </authorList>
    </citation>
    <scope>NUCLEOTIDE SEQUENCE [LARGE SCALE GENOMIC DNA]</scope>
    <source>
        <strain evidence="2 3">DSM 105465</strain>
    </source>
</reference>
<feature type="compositionally biased region" description="Basic residues" evidence="1">
    <location>
        <begin position="1"/>
        <end position="13"/>
    </location>
</feature>
<keyword evidence="3" id="KW-1185">Reference proteome</keyword>
<feature type="region of interest" description="Disordered" evidence="1">
    <location>
        <begin position="1"/>
        <end position="20"/>
    </location>
</feature>
<organism evidence="2 3">
    <name type="scientific">Dentipellis fragilis</name>
    <dbReference type="NCBI Taxonomy" id="205917"/>
    <lineage>
        <taxon>Eukaryota</taxon>
        <taxon>Fungi</taxon>
        <taxon>Dikarya</taxon>
        <taxon>Basidiomycota</taxon>
        <taxon>Agaricomycotina</taxon>
        <taxon>Agaricomycetes</taxon>
        <taxon>Russulales</taxon>
        <taxon>Hericiaceae</taxon>
        <taxon>Dentipellis</taxon>
    </lineage>
</organism>
<comment type="caution">
    <text evidence="2">The sequence shown here is derived from an EMBL/GenBank/DDBJ whole genome shotgun (WGS) entry which is preliminary data.</text>
</comment>
<evidence type="ECO:0000313" key="3">
    <source>
        <dbReference type="Proteomes" id="UP000298327"/>
    </source>
</evidence>
<proteinExistence type="predicted"/>
<name>A0A4Y9Z2S9_9AGAM</name>
<protein>
    <submittedName>
        <fullName evidence="2">Uncharacterized protein</fullName>
    </submittedName>
</protein>
<sequence length="149" mass="16102">MARRLFPRPRPAPHRPTPAPAALSRCLCVHASAALRPMSNHAALLATPPSLASALFHAALSRACFVVPPSRARIRRLRHNVTRAVSRARAFAAPVEPLARRLRLHHARACSIASCAPFYRTPARAASCVPAPRVLSSAPESSRDLGLLY</sequence>
<evidence type="ECO:0000256" key="1">
    <source>
        <dbReference type="SAM" id="MobiDB-lite"/>
    </source>
</evidence>
<evidence type="ECO:0000313" key="2">
    <source>
        <dbReference type="EMBL" id="TFY68151.1"/>
    </source>
</evidence>
<gene>
    <name evidence="2" type="ORF">EVG20_g3678</name>
</gene>
<accession>A0A4Y9Z2S9</accession>
<dbReference type="AlphaFoldDB" id="A0A4Y9Z2S9"/>
<dbReference type="EMBL" id="SEOQ01000170">
    <property type="protein sequence ID" value="TFY68151.1"/>
    <property type="molecule type" value="Genomic_DNA"/>
</dbReference>